<dbReference type="Proteomes" id="UP001595816">
    <property type="component" value="Unassembled WGS sequence"/>
</dbReference>
<evidence type="ECO:0000256" key="2">
    <source>
        <dbReference type="ARBA" id="ARBA00023295"/>
    </source>
</evidence>
<evidence type="ECO:0000313" key="5">
    <source>
        <dbReference type="EMBL" id="MFC4135242.1"/>
    </source>
</evidence>
<dbReference type="InterPro" id="IPR001547">
    <property type="entry name" value="Glyco_hydro_5"/>
</dbReference>
<feature type="domain" description="Glycoside hydrolase family 5" evidence="4">
    <location>
        <begin position="74"/>
        <end position="310"/>
    </location>
</feature>
<dbReference type="EMBL" id="JBHSAY010000020">
    <property type="protein sequence ID" value="MFC4135242.1"/>
    <property type="molecule type" value="Genomic_DNA"/>
</dbReference>
<keyword evidence="6" id="KW-1185">Reference proteome</keyword>
<dbReference type="PANTHER" id="PTHR31297:SF13">
    <property type="entry name" value="PUTATIVE-RELATED"/>
    <property type="match status" value="1"/>
</dbReference>
<keyword evidence="1 3" id="KW-0378">Hydrolase</keyword>
<name>A0ABV8LW23_9ACTN</name>
<dbReference type="PANTHER" id="PTHR31297">
    <property type="entry name" value="GLUCAN ENDO-1,6-BETA-GLUCOSIDASE B"/>
    <property type="match status" value="1"/>
</dbReference>
<dbReference type="InterPro" id="IPR017853">
    <property type="entry name" value="GH"/>
</dbReference>
<dbReference type="SUPFAM" id="SSF51445">
    <property type="entry name" value="(Trans)glycosidases"/>
    <property type="match status" value="1"/>
</dbReference>
<reference evidence="6" key="1">
    <citation type="journal article" date="2019" name="Int. J. Syst. Evol. Microbiol.">
        <title>The Global Catalogue of Microorganisms (GCM) 10K type strain sequencing project: providing services to taxonomists for standard genome sequencing and annotation.</title>
        <authorList>
            <consortium name="The Broad Institute Genomics Platform"/>
            <consortium name="The Broad Institute Genome Sequencing Center for Infectious Disease"/>
            <person name="Wu L."/>
            <person name="Ma J."/>
        </authorList>
    </citation>
    <scope>NUCLEOTIDE SEQUENCE [LARGE SCALE GENOMIC DNA]</scope>
    <source>
        <strain evidence="6">CGMCC 4.7289</strain>
    </source>
</reference>
<dbReference type="Gene3D" id="3.20.20.80">
    <property type="entry name" value="Glycosidases"/>
    <property type="match status" value="1"/>
</dbReference>
<dbReference type="Pfam" id="PF00150">
    <property type="entry name" value="Cellulase"/>
    <property type="match status" value="1"/>
</dbReference>
<evidence type="ECO:0000259" key="4">
    <source>
        <dbReference type="Pfam" id="PF00150"/>
    </source>
</evidence>
<evidence type="ECO:0000256" key="3">
    <source>
        <dbReference type="RuleBase" id="RU361153"/>
    </source>
</evidence>
<dbReference type="RefSeq" id="WP_253763117.1">
    <property type="nucleotide sequence ID" value="NZ_JAMZDZ010000001.1"/>
</dbReference>
<sequence length="514" mass="59134">MSGFLRRHHRQVLDPAGEPILLRGVGLGNWWLPEGYMWRFGDAAASPRAIEKVIADLIGEPDAQIFWRRYRDEYIGEADVARMAEEGWNSVRLPLNARYLMDDDGVFDEDAFQLIDRFLDWCRRYGVYVVIDLHGAPGGQTGTNIDDSPNNYPELFTTPRYQDDTVRLWREIARRYRHDPIVAGYDLLNEPLPREFQYKYPQELIALYKRLIAEIREVDPDHMMILEGSNWARNWSIFDELWDDNTLLQFHKYWNSPDRDQITEYLDKREELDVPIYMGEGGENNNGWYQASFQLYEDYDIGWNFWTWKKISKLNSPATIRQPDGWQAIVDYVYGGAKPDAESARRTLFELLDNLALERCDYRYDVVDAVMRRAPLRLQAEYFGHLGEGVSYHSNGPKTPLPGFRQSDNVTVAYRASPDGAQPPAEPNFRHNLGVERADDEVMVVHLDAGEWLAYEVNTVREGVLTVTPSVTGELEFTVDGLPIGTRIPVGKHVLTVRALGPAVLDHLDVTVAS</sequence>
<proteinExistence type="inferred from homology"/>
<evidence type="ECO:0000256" key="1">
    <source>
        <dbReference type="ARBA" id="ARBA00022801"/>
    </source>
</evidence>
<evidence type="ECO:0000313" key="6">
    <source>
        <dbReference type="Proteomes" id="UP001595816"/>
    </source>
</evidence>
<dbReference type="InterPro" id="IPR050386">
    <property type="entry name" value="Glycosyl_hydrolase_5"/>
</dbReference>
<accession>A0ABV8LW23</accession>
<comment type="similarity">
    <text evidence="3">Belongs to the glycosyl hydrolase 5 (cellulase A) family.</text>
</comment>
<organism evidence="5 6">
    <name type="scientific">Hamadaea flava</name>
    <dbReference type="NCBI Taxonomy" id="1742688"/>
    <lineage>
        <taxon>Bacteria</taxon>
        <taxon>Bacillati</taxon>
        <taxon>Actinomycetota</taxon>
        <taxon>Actinomycetes</taxon>
        <taxon>Micromonosporales</taxon>
        <taxon>Micromonosporaceae</taxon>
        <taxon>Hamadaea</taxon>
    </lineage>
</organism>
<keyword evidence="2 3" id="KW-0326">Glycosidase</keyword>
<comment type="caution">
    <text evidence="5">The sequence shown here is derived from an EMBL/GenBank/DDBJ whole genome shotgun (WGS) entry which is preliminary data.</text>
</comment>
<protein>
    <submittedName>
        <fullName evidence="5">Cellulase family glycosylhydrolase</fullName>
    </submittedName>
</protein>
<dbReference type="Gene3D" id="2.60.120.260">
    <property type="entry name" value="Galactose-binding domain-like"/>
    <property type="match status" value="1"/>
</dbReference>
<gene>
    <name evidence="5" type="ORF">ACFOZ4_31920</name>
</gene>